<feature type="domain" description="Disease resistance N-terminal" evidence="9">
    <location>
        <begin position="13"/>
        <end position="95"/>
    </location>
</feature>
<evidence type="ECO:0008006" key="14">
    <source>
        <dbReference type="Google" id="ProtNLM"/>
    </source>
</evidence>
<feature type="compositionally biased region" description="Polar residues" evidence="7">
    <location>
        <begin position="356"/>
        <end position="367"/>
    </location>
</feature>
<proteinExistence type="inferred from homology"/>
<dbReference type="Pfam" id="PF23598">
    <property type="entry name" value="LRR_14"/>
    <property type="match status" value="2"/>
</dbReference>
<dbReference type="Gene3D" id="3.40.50.300">
    <property type="entry name" value="P-loop containing nucleotide triphosphate hydrolases"/>
    <property type="match status" value="2"/>
</dbReference>
<dbReference type="InterPro" id="IPR041118">
    <property type="entry name" value="Rx_N"/>
</dbReference>
<feature type="region of interest" description="Disordered" evidence="7">
    <location>
        <begin position="356"/>
        <end position="399"/>
    </location>
</feature>
<dbReference type="InterPro" id="IPR058922">
    <property type="entry name" value="WHD_DRP"/>
</dbReference>
<dbReference type="GO" id="GO:0051707">
    <property type="term" value="P:response to other organism"/>
    <property type="evidence" value="ECO:0007669"/>
    <property type="project" value="UniProtKB-ARBA"/>
</dbReference>
<dbReference type="InterPro" id="IPR038005">
    <property type="entry name" value="RX-like_CC"/>
</dbReference>
<dbReference type="CDD" id="cd14798">
    <property type="entry name" value="RX-CC_like"/>
    <property type="match status" value="1"/>
</dbReference>
<dbReference type="EnsemblPlants" id="KQL01123">
    <property type="protein sequence ID" value="KQL01123"/>
    <property type="gene ID" value="SETIT_015329mg"/>
</dbReference>
<feature type="domain" description="Disease resistance protein winged helix" evidence="10">
    <location>
        <begin position="637"/>
        <end position="692"/>
    </location>
</feature>
<dbReference type="Proteomes" id="UP000004995">
    <property type="component" value="Unassembled WGS sequence"/>
</dbReference>
<sequence>MEATVVSVGKSVLNGALNYAKSMLAEEIALQLGVQRDVTFVADEMEMMQSFLMTADDEQDEHKVLKTWVKQVRDLAYDVEDNLQDFALHSDKKPSRWCVLRTLWERRGIAKGVKELKARVEDVSSRNLRYRLIKDASSSKTAAAVEQVATADATVFGFGITKEAMVNLADLVSSKEVDLRVISLWGTGGDLGKTSEIRKVYDDESVKKRFGCRAWVRLMRPFNPREFVKSLVRQFYENSPDKIAKGHEGETVGATALVKIEKMEQMDLVLSKFHELVNGNRYLVVIDDLSTIVDWDCIKTYFPNRKNGSRIVVSAQQAEVASLCTEQPYQMSELKWVSADQTLYLFYKKVEPVETSVGTSSGSNAPPGQNEIAPVASSPRNLSKSPRTPELLNNEDELGSGRATKASAFEEALLIGRAEEKAEVIKMISTAEQRSVISVWGMGGIGKTTLVKGVYQSPELAGLFRKHAWVTVKHPFSLEVFLRGLAERLQENEQSVSSGEKKRPDITRMAGRYGKNVATMAYEDLKRELAGLLQEPECLIVLDDVSSTLEWDAIKRYMGQTRRIIVTTRERSVAKHCSSLESDIYQLHAMGEEDDFKLFKKKVLKKDEYIDLRSDLEEQAKLILKKCHGLPLAICTIGEGYSSEMRHMSAEEVGDKHFAELYDRSMILPTNRVTHSTGEIDSCQLHDLIRDISISKSMEENLVYILEEGCSSKVQGTIRHLSVSSNWAREKDVYESTLDFGHIRSLTVFGEWRSFLISDKMKLLRVLDLEDTSGLRDHDLAHIGKLRHLRYLSLRGCRGVTQLPECFGNLRHLQTLDVRDTFIMTLPKTIVNLERLQYLRVGFVRQDVPKDDIYEEFVDKILQQISGRGACRNWCCFYSCSLLDLCGYLCRPKLLHAGMNRHDISKFCSFFLTAGWMHHTLQGVRVTKGIGDLKALRTLSVVNVAWGRHAMKVLKRLSHLRKLTVTGVYDQNSKDFWSAIAPHNRLRSLSVQRLFESIGMPIIDGCLGENPYMDGATNDGPAAAEAPDTVNGVLPSSGGTSQSKHGQSLAGEVLFPPKDLESLKVEGRLVKIPQWIHQLQNLSKLQLCYTRLKLDAIQVIGRLPNLSILRLRSLSFLGKELHFLHSSFPSLVVLELSDLPQVQVVYFEERTMPRLEVLQVFSCLSNGVLSGLRLLTSLKEVSLTRVHYSSIMRVQNQLKDCPKPLWHPGPQGWPLTPGSSLGYQEFPYRPTQVFSAHFVLTHAHPGRTSRSVTHPEIAPGQARLTLEFFEDELPEKKLQLVGMSILSILLSLGPGCHTSTDADARRWIAPAVLSNGVSRAPHRQLATRMSPT</sequence>
<dbReference type="OMA" id="MSELKWV"/>
<dbReference type="Pfam" id="PF23559">
    <property type="entry name" value="WHD_DRP"/>
    <property type="match status" value="1"/>
</dbReference>
<keyword evidence="4" id="KW-0547">Nucleotide-binding</keyword>
<accession>K3YM51</accession>
<dbReference type="PANTHER" id="PTHR23155:SF1114">
    <property type="entry name" value="OS02G0475500 PROTEIN"/>
    <property type="match status" value="1"/>
</dbReference>
<keyword evidence="13" id="KW-1185">Reference proteome</keyword>
<feature type="domain" description="NB-ARC" evidence="8">
    <location>
        <begin position="420"/>
        <end position="607"/>
    </location>
</feature>
<evidence type="ECO:0000313" key="12">
    <source>
        <dbReference type="EnsemblPlants" id="KQL01123"/>
    </source>
</evidence>
<keyword evidence="3" id="KW-0677">Repeat</keyword>
<keyword evidence="6" id="KW-0175">Coiled coil</keyword>
<dbReference type="SUPFAM" id="SSF52540">
    <property type="entry name" value="P-loop containing nucleoside triphosphate hydrolases"/>
    <property type="match status" value="2"/>
</dbReference>
<evidence type="ECO:0000259" key="8">
    <source>
        <dbReference type="Pfam" id="PF00931"/>
    </source>
</evidence>
<evidence type="ECO:0000256" key="4">
    <source>
        <dbReference type="ARBA" id="ARBA00022741"/>
    </source>
</evidence>
<reference evidence="13" key="1">
    <citation type="journal article" date="2012" name="Nat. Biotechnol.">
        <title>Reference genome sequence of the model plant Setaria.</title>
        <authorList>
            <person name="Bennetzen J.L."/>
            <person name="Schmutz J."/>
            <person name="Wang H."/>
            <person name="Percifield R."/>
            <person name="Hawkins J."/>
            <person name="Pontaroli A.C."/>
            <person name="Estep M."/>
            <person name="Feng L."/>
            <person name="Vaughn J.N."/>
            <person name="Grimwood J."/>
            <person name="Jenkins J."/>
            <person name="Barry K."/>
            <person name="Lindquist E."/>
            <person name="Hellsten U."/>
            <person name="Deshpande S."/>
            <person name="Wang X."/>
            <person name="Wu X."/>
            <person name="Mitros T."/>
            <person name="Triplett J."/>
            <person name="Yang X."/>
            <person name="Ye C.Y."/>
            <person name="Mauro-Herrera M."/>
            <person name="Wang L."/>
            <person name="Li P."/>
            <person name="Sharma M."/>
            <person name="Sharma R."/>
            <person name="Ronald P.C."/>
            <person name="Panaud O."/>
            <person name="Kellogg E.A."/>
            <person name="Brutnell T.P."/>
            <person name="Doust A.N."/>
            <person name="Tuskan G.A."/>
            <person name="Rokhsar D."/>
            <person name="Devos K.M."/>
        </authorList>
    </citation>
    <scope>NUCLEOTIDE SEQUENCE [LARGE SCALE GENOMIC DNA]</scope>
    <source>
        <strain evidence="13">cv. Yugu1</strain>
    </source>
</reference>
<evidence type="ECO:0000313" key="13">
    <source>
        <dbReference type="Proteomes" id="UP000004995"/>
    </source>
</evidence>
<feature type="region of interest" description="Disordered" evidence="7">
    <location>
        <begin position="1017"/>
        <end position="1048"/>
    </location>
</feature>
<feature type="domain" description="Disease resistance R13L4/SHOC-2-like LRR" evidence="11">
    <location>
        <begin position="742"/>
        <end position="849"/>
    </location>
</feature>
<dbReference type="InterPro" id="IPR027417">
    <property type="entry name" value="P-loop_NTPase"/>
</dbReference>
<evidence type="ECO:0000259" key="9">
    <source>
        <dbReference type="Pfam" id="PF18052"/>
    </source>
</evidence>
<dbReference type="Gene3D" id="3.80.10.10">
    <property type="entry name" value="Ribonuclease Inhibitor"/>
    <property type="match status" value="2"/>
</dbReference>
<dbReference type="Pfam" id="PF00931">
    <property type="entry name" value="NB-ARC"/>
    <property type="match status" value="2"/>
</dbReference>
<dbReference type="InterPro" id="IPR032675">
    <property type="entry name" value="LRR_dom_sf"/>
</dbReference>
<dbReference type="eggNOG" id="KOG4658">
    <property type="taxonomic scope" value="Eukaryota"/>
</dbReference>
<dbReference type="PRINTS" id="PR00364">
    <property type="entry name" value="DISEASERSIST"/>
</dbReference>
<reference evidence="12" key="2">
    <citation type="submission" date="2018-08" db="UniProtKB">
        <authorList>
            <consortium name="EnsemblPlants"/>
        </authorList>
    </citation>
    <scope>IDENTIFICATION</scope>
    <source>
        <strain evidence="12">Yugu1</strain>
    </source>
</reference>
<evidence type="ECO:0000256" key="1">
    <source>
        <dbReference type="ARBA" id="ARBA00008894"/>
    </source>
</evidence>
<dbReference type="InterPro" id="IPR042197">
    <property type="entry name" value="Apaf_helical"/>
</dbReference>
<feature type="compositionally biased region" description="Polar residues" evidence="7">
    <location>
        <begin position="1037"/>
        <end position="1046"/>
    </location>
</feature>
<feature type="domain" description="NB-ARC" evidence="8">
    <location>
        <begin position="171"/>
        <end position="352"/>
    </location>
</feature>
<dbReference type="Pfam" id="PF18052">
    <property type="entry name" value="Rx_N"/>
    <property type="match status" value="1"/>
</dbReference>
<evidence type="ECO:0000256" key="2">
    <source>
        <dbReference type="ARBA" id="ARBA00022614"/>
    </source>
</evidence>
<keyword evidence="5" id="KW-0611">Plant defense</keyword>
<dbReference type="Gene3D" id="1.10.8.430">
    <property type="entry name" value="Helical domain of apoptotic protease-activating factors"/>
    <property type="match status" value="1"/>
</dbReference>
<dbReference type="Gene3D" id="1.20.5.4130">
    <property type="match status" value="1"/>
</dbReference>
<evidence type="ECO:0000259" key="10">
    <source>
        <dbReference type="Pfam" id="PF23559"/>
    </source>
</evidence>
<dbReference type="PANTHER" id="PTHR23155">
    <property type="entry name" value="DISEASE RESISTANCE PROTEIN RP"/>
    <property type="match status" value="1"/>
</dbReference>
<protein>
    <recommendedName>
        <fullName evidence="14">NB-ARC domain-containing protein</fullName>
    </recommendedName>
</protein>
<evidence type="ECO:0000256" key="7">
    <source>
        <dbReference type="SAM" id="MobiDB-lite"/>
    </source>
</evidence>
<organism evidence="12 13">
    <name type="scientific">Setaria italica</name>
    <name type="common">Foxtail millet</name>
    <name type="synonym">Panicum italicum</name>
    <dbReference type="NCBI Taxonomy" id="4555"/>
    <lineage>
        <taxon>Eukaryota</taxon>
        <taxon>Viridiplantae</taxon>
        <taxon>Streptophyta</taxon>
        <taxon>Embryophyta</taxon>
        <taxon>Tracheophyta</taxon>
        <taxon>Spermatophyta</taxon>
        <taxon>Magnoliopsida</taxon>
        <taxon>Liliopsida</taxon>
        <taxon>Poales</taxon>
        <taxon>Poaceae</taxon>
        <taxon>PACMAD clade</taxon>
        <taxon>Panicoideae</taxon>
        <taxon>Panicodae</taxon>
        <taxon>Paniceae</taxon>
        <taxon>Cenchrinae</taxon>
        <taxon>Setaria</taxon>
    </lineage>
</organism>
<feature type="domain" description="Disease resistance R13L4/SHOC-2-like LRR" evidence="11">
    <location>
        <begin position="1051"/>
        <end position="1184"/>
    </location>
</feature>
<dbReference type="InParanoid" id="K3YM51"/>
<evidence type="ECO:0000256" key="6">
    <source>
        <dbReference type="ARBA" id="ARBA00023054"/>
    </source>
</evidence>
<dbReference type="GO" id="GO:0006952">
    <property type="term" value="P:defense response"/>
    <property type="evidence" value="ECO:0007669"/>
    <property type="project" value="UniProtKB-KW"/>
</dbReference>
<comment type="similarity">
    <text evidence="1">Belongs to the disease resistance NB-LRR family.</text>
</comment>
<dbReference type="GO" id="GO:0043531">
    <property type="term" value="F:ADP binding"/>
    <property type="evidence" value="ECO:0007669"/>
    <property type="project" value="InterPro"/>
</dbReference>
<dbReference type="InterPro" id="IPR002182">
    <property type="entry name" value="NB-ARC"/>
</dbReference>
<dbReference type="SUPFAM" id="SSF52058">
    <property type="entry name" value="L domain-like"/>
    <property type="match status" value="1"/>
</dbReference>
<evidence type="ECO:0000256" key="3">
    <source>
        <dbReference type="ARBA" id="ARBA00022737"/>
    </source>
</evidence>
<evidence type="ECO:0000256" key="5">
    <source>
        <dbReference type="ARBA" id="ARBA00022821"/>
    </source>
</evidence>
<evidence type="ECO:0000259" key="11">
    <source>
        <dbReference type="Pfam" id="PF23598"/>
    </source>
</evidence>
<name>K3YM51_SETIT</name>
<dbReference type="InterPro" id="IPR044974">
    <property type="entry name" value="Disease_R_plants"/>
</dbReference>
<dbReference type="Gramene" id="KQL01123">
    <property type="protein sequence ID" value="KQL01123"/>
    <property type="gene ID" value="SETIT_015329mg"/>
</dbReference>
<keyword evidence="2" id="KW-0433">Leucine-rich repeat</keyword>
<dbReference type="InterPro" id="IPR055414">
    <property type="entry name" value="LRR_R13L4/SHOC2-like"/>
</dbReference>
<dbReference type="EMBL" id="AGNK02003622">
    <property type="status" value="NOT_ANNOTATED_CDS"/>
    <property type="molecule type" value="Genomic_DNA"/>
</dbReference>
<dbReference type="HOGENOM" id="CLU_000837_14_1_1"/>